<proteinExistence type="predicted"/>
<evidence type="ECO:0000313" key="3">
    <source>
        <dbReference type="Proteomes" id="UP000233551"/>
    </source>
</evidence>
<protein>
    <submittedName>
        <fullName evidence="2">Uncharacterized protein</fullName>
    </submittedName>
</protein>
<feature type="region of interest" description="Disordered" evidence="1">
    <location>
        <begin position="65"/>
        <end position="89"/>
    </location>
</feature>
<name>A0A2I0KUA3_PUNGR</name>
<reference evidence="2 3" key="1">
    <citation type="submission" date="2017-11" db="EMBL/GenBank/DDBJ databases">
        <title>De-novo sequencing of pomegranate (Punica granatum L.) genome.</title>
        <authorList>
            <person name="Akparov Z."/>
            <person name="Amiraslanov A."/>
            <person name="Hajiyeva S."/>
            <person name="Abbasov M."/>
            <person name="Kaur K."/>
            <person name="Hamwieh A."/>
            <person name="Solovyev V."/>
            <person name="Salamov A."/>
            <person name="Braich B."/>
            <person name="Kosarev P."/>
            <person name="Mahmoud A."/>
            <person name="Hajiyev E."/>
            <person name="Babayeva S."/>
            <person name="Izzatullayeva V."/>
            <person name="Mammadov A."/>
            <person name="Mammadov A."/>
            <person name="Sharifova S."/>
            <person name="Ojaghi J."/>
            <person name="Eynullazada K."/>
            <person name="Bayramov B."/>
            <person name="Abdulazimova A."/>
            <person name="Shahmuradov I."/>
        </authorList>
    </citation>
    <scope>NUCLEOTIDE SEQUENCE [LARGE SCALE GENOMIC DNA]</scope>
    <source>
        <strain evidence="3">cv. AG2017</strain>
        <tissue evidence="2">Leaf</tissue>
    </source>
</reference>
<gene>
    <name evidence="2" type="ORF">CRG98_007594</name>
</gene>
<dbReference type="AlphaFoldDB" id="A0A2I0KUA3"/>
<accession>A0A2I0KUA3</accession>
<evidence type="ECO:0000313" key="2">
    <source>
        <dbReference type="EMBL" id="PKI72048.1"/>
    </source>
</evidence>
<comment type="caution">
    <text evidence="2">The sequence shown here is derived from an EMBL/GenBank/DDBJ whole genome shotgun (WGS) entry which is preliminary data.</text>
</comment>
<keyword evidence="3" id="KW-1185">Reference proteome</keyword>
<feature type="compositionally biased region" description="Basic and acidic residues" evidence="1">
    <location>
        <begin position="67"/>
        <end position="76"/>
    </location>
</feature>
<organism evidence="2 3">
    <name type="scientific">Punica granatum</name>
    <name type="common">Pomegranate</name>
    <dbReference type="NCBI Taxonomy" id="22663"/>
    <lineage>
        <taxon>Eukaryota</taxon>
        <taxon>Viridiplantae</taxon>
        <taxon>Streptophyta</taxon>
        <taxon>Embryophyta</taxon>
        <taxon>Tracheophyta</taxon>
        <taxon>Spermatophyta</taxon>
        <taxon>Magnoliopsida</taxon>
        <taxon>eudicotyledons</taxon>
        <taxon>Gunneridae</taxon>
        <taxon>Pentapetalae</taxon>
        <taxon>rosids</taxon>
        <taxon>malvids</taxon>
        <taxon>Myrtales</taxon>
        <taxon>Lythraceae</taxon>
        <taxon>Punica</taxon>
    </lineage>
</organism>
<dbReference type="Proteomes" id="UP000233551">
    <property type="component" value="Unassembled WGS sequence"/>
</dbReference>
<dbReference type="EMBL" id="PGOL01000343">
    <property type="protein sequence ID" value="PKI72048.1"/>
    <property type="molecule type" value="Genomic_DNA"/>
</dbReference>
<evidence type="ECO:0000256" key="1">
    <source>
        <dbReference type="SAM" id="MobiDB-lite"/>
    </source>
</evidence>
<sequence>MEDWAAKGWLGRSWRTGPTGLDLQQRNNGLVPRCGMGPSRVGLDRCRAGFGLFWLEQTRMVATDPTGRVDRPDWRKSGRTSPRRLPMEF</sequence>